<accession>A0ABT5FD65</accession>
<dbReference type="InterPro" id="IPR004199">
    <property type="entry name" value="B-gal_small/dom_5"/>
</dbReference>
<reference evidence="2 3" key="1">
    <citation type="submission" date="2023-01" db="EMBL/GenBank/DDBJ databases">
        <title>Psychrosphaera sp. nov., isolated from marine algae.</title>
        <authorList>
            <person name="Bayburt H."/>
            <person name="Choi B.J."/>
            <person name="Kim J.M."/>
            <person name="Choi D.G."/>
            <person name="Jeon C.O."/>
        </authorList>
    </citation>
    <scope>NUCLEOTIDE SEQUENCE [LARGE SCALE GENOMIC DNA]</scope>
    <source>
        <strain evidence="2 3">G1-22</strain>
    </source>
</reference>
<dbReference type="EMBL" id="JAQOMS010000002">
    <property type="protein sequence ID" value="MDC2888793.1"/>
    <property type="molecule type" value="Genomic_DNA"/>
</dbReference>
<feature type="domain" description="Beta galactosidase small chain/" evidence="1">
    <location>
        <begin position="6"/>
        <end position="55"/>
    </location>
</feature>
<dbReference type="SUPFAM" id="SSF74650">
    <property type="entry name" value="Galactose mutarotase-like"/>
    <property type="match status" value="1"/>
</dbReference>
<dbReference type="Pfam" id="PF02929">
    <property type="entry name" value="Bgal_small_N"/>
    <property type="match status" value="1"/>
</dbReference>
<organism evidence="2 3">
    <name type="scientific">Psychrosphaera algicola</name>
    <dbReference type="NCBI Taxonomy" id="3023714"/>
    <lineage>
        <taxon>Bacteria</taxon>
        <taxon>Pseudomonadati</taxon>
        <taxon>Pseudomonadota</taxon>
        <taxon>Gammaproteobacteria</taxon>
        <taxon>Alteromonadales</taxon>
        <taxon>Pseudoalteromonadaceae</taxon>
        <taxon>Psychrosphaera</taxon>
    </lineage>
</organism>
<proteinExistence type="predicted"/>
<name>A0ABT5FD65_9GAMM</name>
<comment type="caution">
    <text evidence="2">The sequence shown here is derived from an EMBL/GenBank/DDBJ whole genome shotgun (WGS) entry which is preliminary data.</text>
</comment>
<dbReference type="RefSeq" id="WP_272180365.1">
    <property type="nucleotide sequence ID" value="NZ_JAQOMS010000002.1"/>
</dbReference>
<dbReference type="InterPro" id="IPR014718">
    <property type="entry name" value="GH-type_carb-bd"/>
</dbReference>
<protein>
    <recommendedName>
        <fullName evidence="1">Beta galactosidase small chain/ domain-containing protein</fullName>
    </recommendedName>
</protein>
<gene>
    <name evidence="2" type="ORF">PN838_08415</name>
</gene>
<dbReference type="InterPro" id="IPR011013">
    <property type="entry name" value="Gal_mutarotase_sf_dom"/>
</dbReference>
<dbReference type="Proteomes" id="UP001528411">
    <property type="component" value="Unassembled WGS sequence"/>
</dbReference>
<sequence>MKPLRQHPSDLVKSDYVFVNIDHRQRGVGGTDSWRSTPLFDYQILWGDYQYSFRIRPITK</sequence>
<evidence type="ECO:0000259" key="1">
    <source>
        <dbReference type="Pfam" id="PF02929"/>
    </source>
</evidence>
<dbReference type="Gene3D" id="2.70.98.10">
    <property type="match status" value="1"/>
</dbReference>
<keyword evidence="3" id="KW-1185">Reference proteome</keyword>
<evidence type="ECO:0000313" key="2">
    <source>
        <dbReference type="EMBL" id="MDC2888793.1"/>
    </source>
</evidence>
<evidence type="ECO:0000313" key="3">
    <source>
        <dbReference type="Proteomes" id="UP001528411"/>
    </source>
</evidence>